<dbReference type="AlphaFoldDB" id="A0AAV7VNU4"/>
<evidence type="ECO:0000256" key="1">
    <source>
        <dbReference type="SAM" id="MobiDB-lite"/>
    </source>
</evidence>
<name>A0AAV7VNU4_PLEWA</name>
<feature type="region of interest" description="Disordered" evidence="1">
    <location>
        <begin position="58"/>
        <end position="77"/>
    </location>
</feature>
<reference evidence="4" key="1">
    <citation type="journal article" date="2022" name="bioRxiv">
        <title>Sequencing and chromosome-scale assembly of the giantPleurodeles waltlgenome.</title>
        <authorList>
            <person name="Brown T."/>
            <person name="Elewa A."/>
            <person name="Iarovenko S."/>
            <person name="Subramanian E."/>
            <person name="Araus A.J."/>
            <person name="Petzold A."/>
            <person name="Susuki M."/>
            <person name="Suzuki K.-i.T."/>
            <person name="Hayashi T."/>
            <person name="Toyoda A."/>
            <person name="Oliveira C."/>
            <person name="Osipova E."/>
            <person name="Leigh N.D."/>
            <person name="Simon A."/>
            <person name="Yun M.H."/>
        </authorList>
    </citation>
    <scope>NUCLEOTIDE SEQUENCE</scope>
    <source>
        <strain evidence="4">20211129_DDA</strain>
        <tissue evidence="4">Liver</tissue>
    </source>
</reference>
<feature type="region of interest" description="Disordered" evidence="1">
    <location>
        <begin position="1"/>
        <end position="28"/>
    </location>
</feature>
<dbReference type="EMBL" id="JANPWB010000003">
    <property type="protein sequence ID" value="KAJ1203341.1"/>
    <property type="molecule type" value="Genomic_DNA"/>
</dbReference>
<evidence type="ECO:0000313" key="3">
    <source>
        <dbReference type="EMBL" id="KAJ1203343.1"/>
    </source>
</evidence>
<gene>
    <name evidence="2" type="ORF">NDU88_007128</name>
    <name evidence="3" type="ORF">NDU88_007130</name>
    <name evidence="4" type="ORF">NDU88_007131</name>
</gene>
<evidence type="ECO:0000313" key="2">
    <source>
        <dbReference type="EMBL" id="KAJ1203341.1"/>
    </source>
</evidence>
<dbReference type="EMBL" id="JANPWB010000003">
    <property type="protein sequence ID" value="KAJ1203343.1"/>
    <property type="molecule type" value="Genomic_DNA"/>
</dbReference>
<comment type="caution">
    <text evidence="4">The sequence shown here is derived from an EMBL/GenBank/DDBJ whole genome shotgun (WGS) entry which is preliminary data.</text>
</comment>
<sequence>MRRPRLSGSATPPPGQAFSAGDESRVTGPQTRVYRLSWHRSGARQLQKGLVPDTVVSLAVSVPPPPPRNLRGTELVL</sequence>
<evidence type="ECO:0000313" key="5">
    <source>
        <dbReference type="Proteomes" id="UP001066276"/>
    </source>
</evidence>
<dbReference type="EMBL" id="JANPWB010000003">
    <property type="protein sequence ID" value="KAJ1203344.1"/>
    <property type="molecule type" value="Genomic_DNA"/>
</dbReference>
<evidence type="ECO:0000313" key="4">
    <source>
        <dbReference type="EMBL" id="KAJ1203344.1"/>
    </source>
</evidence>
<proteinExistence type="predicted"/>
<keyword evidence="5" id="KW-1185">Reference proteome</keyword>
<organism evidence="4 5">
    <name type="scientific">Pleurodeles waltl</name>
    <name type="common">Iberian ribbed newt</name>
    <dbReference type="NCBI Taxonomy" id="8319"/>
    <lineage>
        <taxon>Eukaryota</taxon>
        <taxon>Metazoa</taxon>
        <taxon>Chordata</taxon>
        <taxon>Craniata</taxon>
        <taxon>Vertebrata</taxon>
        <taxon>Euteleostomi</taxon>
        <taxon>Amphibia</taxon>
        <taxon>Batrachia</taxon>
        <taxon>Caudata</taxon>
        <taxon>Salamandroidea</taxon>
        <taxon>Salamandridae</taxon>
        <taxon>Pleurodelinae</taxon>
        <taxon>Pleurodeles</taxon>
    </lineage>
</organism>
<dbReference type="Proteomes" id="UP001066276">
    <property type="component" value="Chromosome 2_1"/>
</dbReference>
<accession>A0AAV7VNU4</accession>
<protein>
    <submittedName>
        <fullName evidence="4">Uncharacterized protein</fullName>
    </submittedName>
</protein>